<evidence type="ECO:0000313" key="5">
    <source>
        <dbReference type="Proteomes" id="UP000028837"/>
    </source>
</evidence>
<feature type="region of interest" description="Disordered" evidence="2">
    <location>
        <begin position="1426"/>
        <end position="1506"/>
    </location>
</feature>
<feature type="compositionally biased region" description="Basic and acidic residues" evidence="2">
    <location>
        <begin position="506"/>
        <end position="530"/>
    </location>
</feature>
<evidence type="ECO:0000256" key="1">
    <source>
        <dbReference type="ARBA" id="ARBA00022801"/>
    </source>
</evidence>
<feature type="compositionally biased region" description="Basic and acidic residues" evidence="2">
    <location>
        <begin position="761"/>
        <end position="770"/>
    </location>
</feature>
<reference evidence="4 5" key="1">
    <citation type="submission" date="2014-02" db="EMBL/GenBank/DDBJ databases">
        <authorList>
            <person name="Sibley D."/>
            <person name="Venepally P."/>
            <person name="Karamycheva S."/>
            <person name="Hadjithomas M."/>
            <person name="Khan A."/>
            <person name="Brunk B."/>
            <person name="Roos D."/>
            <person name="Caler E."/>
            <person name="Lorenzi H."/>
        </authorList>
    </citation>
    <scope>NUCLEOTIDE SEQUENCE [LARGE SCALE GENOMIC DNA]</scope>
    <source>
        <strain evidence="4 5">GAB2-2007-GAL-DOM2</strain>
    </source>
</reference>
<dbReference type="EMBL" id="AHZU02000428">
    <property type="protein sequence ID" value="KFG44508.1"/>
    <property type="molecule type" value="Genomic_DNA"/>
</dbReference>
<comment type="caution">
    <text evidence="4">The sequence shown here is derived from an EMBL/GenBank/DDBJ whole genome shotgun (WGS) entry which is preliminary data.</text>
</comment>
<feature type="compositionally biased region" description="Polar residues" evidence="2">
    <location>
        <begin position="192"/>
        <end position="206"/>
    </location>
</feature>
<feature type="compositionally biased region" description="Basic and acidic residues" evidence="2">
    <location>
        <begin position="880"/>
        <end position="899"/>
    </location>
</feature>
<dbReference type="InterPro" id="IPR049730">
    <property type="entry name" value="SNF2/RAD54-like_C"/>
</dbReference>
<feature type="compositionally biased region" description="Basic and acidic residues" evidence="2">
    <location>
        <begin position="796"/>
        <end position="870"/>
    </location>
</feature>
<dbReference type="Gene3D" id="3.40.50.300">
    <property type="entry name" value="P-loop containing nucleotide triphosphate hydrolases"/>
    <property type="match status" value="1"/>
</dbReference>
<feature type="region of interest" description="Disordered" evidence="2">
    <location>
        <begin position="759"/>
        <end position="948"/>
    </location>
</feature>
<feature type="compositionally biased region" description="Basic residues" evidence="2">
    <location>
        <begin position="930"/>
        <end position="941"/>
    </location>
</feature>
<proteinExistence type="predicted"/>
<evidence type="ECO:0000256" key="2">
    <source>
        <dbReference type="SAM" id="MobiDB-lite"/>
    </source>
</evidence>
<feature type="region of interest" description="Disordered" evidence="2">
    <location>
        <begin position="1096"/>
        <end position="1196"/>
    </location>
</feature>
<dbReference type="InterPro" id="IPR052583">
    <property type="entry name" value="ATP-helicase/E3_Ub-Ligase"/>
</dbReference>
<dbReference type="CDD" id="cd18793">
    <property type="entry name" value="SF2_C_SNF"/>
    <property type="match status" value="1"/>
</dbReference>
<dbReference type="SUPFAM" id="SSF52540">
    <property type="entry name" value="P-loop containing nucleoside triphosphate hydrolases"/>
    <property type="match status" value="1"/>
</dbReference>
<feature type="compositionally biased region" description="Low complexity" evidence="2">
    <location>
        <begin position="782"/>
        <end position="794"/>
    </location>
</feature>
<organism evidence="4 5">
    <name type="scientific">Toxoplasma gondii GAB2-2007-GAL-DOM2</name>
    <dbReference type="NCBI Taxonomy" id="1130820"/>
    <lineage>
        <taxon>Eukaryota</taxon>
        <taxon>Sar</taxon>
        <taxon>Alveolata</taxon>
        <taxon>Apicomplexa</taxon>
        <taxon>Conoidasida</taxon>
        <taxon>Coccidia</taxon>
        <taxon>Eucoccidiorida</taxon>
        <taxon>Eimeriorina</taxon>
        <taxon>Sarcocystidae</taxon>
        <taxon>Toxoplasma</taxon>
    </lineage>
</organism>
<dbReference type="OrthoDB" id="423559at2759"/>
<feature type="compositionally biased region" description="Low complexity" evidence="2">
    <location>
        <begin position="1427"/>
        <end position="1449"/>
    </location>
</feature>
<feature type="compositionally biased region" description="Basic and acidic residues" evidence="2">
    <location>
        <begin position="207"/>
        <end position="244"/>
    </location>
</feature>
<gene>
    <name evidence="4" type="ORF">TGDOM2_310530B</name>
</gene>
<feature type="region of interest" description="Disordered" evidence="2">
    <location>
        <begin position="148"/>
        <end position="244"/>
    </location>
</feature>
<feature type="region of interest" description="Disordered" evidence="2">
    <location>
        <begin position="1363"/>
        <end position="1404"/>
    </location>
</feature>
<evidence type="ECO:0000313" key="4">
    <source>
        <dbReference type="EMBL" id="KFG44508.1"/>
    </source>
</evidence>
<feature type="region of interest" description="Disordered" evidence="2">
    <location>
        <begin position="315"/>
        <end position="376"/>
    </location>
</feature>
<feature type="compositionally biased region" description="Basic and acidic residues" evidence="2">
    <location>
        <begin position="340"/>
        <end position="371"/>
    </location>
</feature>
<keyword evidence="1" id="KW-0378">Hydrolase</keyword>
<feature type="compositionally biased region" description="Basic and acidic residues" evidence="2">
    <location>
        <begin position="1139"/>
        <end position="1150"/>
    </location>
</feature>
<dbReference type="Proteomes" id="UP000028837">
    <property type="component" value="Unassembled WGS sequence"/>
</dbReference>
<feature type="region of interest" description="Disordered" evidence="2">
    <location>
        <begin position="37"/>
        <end position="58"/>
    </location>
</feature>
<feature type="compositionally biased region" description="Basic residues" evidence="2">
    <location>
        <begin position="968"/>
        <end position="979"/>
    </location>
</feature>
<feature type="domain" description="Helicase C-terminal" evidence="3">
    <location>
        <begin position="1217"/>
        <end position="1386"/>
    </location>
</feature>
<evidence type="ECO:0000259" key="3">
    <source>
        <dbReference type="PROSITE" id="PS51194"/>
    </source>
</evidence>
<feature type="compositionally biased region" description="Basic and acidic residues" evidence="2">
    <location>
        <begin position="154"/>
        <end position="164"/>
    </location>
</feature>
<dbReference type="Pfam" id="PF00271">
    <property type="entry name" value="Helicase_C"/>
    <property type="match status" value="1"/>
</dbReference>
<dbReference type="GO" id="GO:0016787">
    <property type="term" value="F:hydrolase activity"/>
    <property type="evidence" value="ECO:0007669"/>
    <property type="project" value="UniProtKB-KW"/>
</dbReference>
<dbReference type="InterPro" id="IPR027417">
    <property type="entry name" value="P-loop_NTPase"/>
</dbReference>
<dbReference type="PANTHER" id="PTHR45865">
    <property type="entry name" value="E3 UBIQUITIN-PROTEIN LIGASE SHPRH FAMILY MEMBER"/>
    <property type="match status" value="1"/>
</dbReference>
<accession>A0A086KJE0</accession>
<feature type="region of interest" description="Disordered" evidence="2">
    <location>
        <begin position="964"/>
        <end position="984"/>
    </location>
</feature>
<dbReference type="InterPro" id="IPR001650">
    <property type="entry name" value="Helicase_C-like"/>
</dbReference>
<dbReference type="SMART" id="SM00490">
    <property type="entry name" value="HELICc"/>
    <property type="match status" value="1"/>
</dbReference>
<dbReference type="VEuPathDB" id="ToxoDB:TGDOM2_310530B"/>
<feature type="compositionally biased region" description="Basic and acidic residues" evidence="2">
    <location>
        <begin position="1102"/>
        <end position="1111"/>
    </location>
</feature>
<sequence length="1506" mass="166034">MQRFSEGLGVGADFPVLFFIRIMCRHVLTLARASSSAPLSSQGITPPHTSPSRSSRSCSSSSCPYASSSWEGVSLTAVRRLFPELDTHEEEFGVWGVERLSRQVAGFYHVDSLQQIHAAFNLATLLESHLRDILPFLLEQATSSASSESSSLERCCETQEKEISSDASAQDVCPSPPSAVSSPFVGSRRSHASSVLDKSNGPMQTEVQEREAKEAALKESEEKETGRQGETKETGRVGETKTPEKSLVEEYRKYAAAVEDELRRARSVYETLSCRYTRKFTAELDKARETFLKRKRVVAAHQQRRLRLLVGEEKCQDAKAEGEDGEGSTTEGKKTVKNPETAKHSETVKNPETAKHSETVKNPETAKHSETEETQTWNESGVAQWYVVCMSLGEELGKELVNRVSDALVESRGGLRSAGALRFPTFSTAAGLVASLQLQMRQLYAAREDLLQAVASVDHGDQPSADLLAAFASCTNCNSLSRAFSASALHRGSQNAFLFAGEGADETSRRGEERKSRTAESGGREERDGRPLQNGVSAEAKKRGKQTGRERHSSRGRCRHCQLMPQIAALQFFLYSRVEKDVGGIGDEKGLDEGGFHHFGESELLTVMRVVRAVLRRSLSESIPAHRRLVYAAEEHMKELEAIKKESMAADAYFFASRQVLSALDELHISTSRFRLKSREEELAELALRRLSAGRKKGPFSAVASPSPLGPGTSVSPPSFDALAISRADADTMRQSLLLELGVTAGDLEKAHRQHRYLSNLRDEEEKKNVNDPCEEEEEAVSAHNADAEANAASLGEKEQGAGRVEREEGRTRTREGEEARDVQKESKSKSEEGEQPHEEERKVALAKDESGVRELCEVERQREEGRGASERCASGDQGSCDKSRDREEGSESGDKVDGDVCQPSEATEVAWQHASSHSRKTRERERGLKVARRKARKSGRRNGLGPRKMEARGRALLCRFERDKAKKNPQRTHAKQRKRREENRKSFLRLCVPSASWNWRKTLAKLFSRVPTKWMEKAGALPSPHASPLLHRSHLSGNFPRSVAPFSFSPFSGSNRSASVRHLRRCPVCRHPFTPSQVAYISSVSHFSARRDFSLSTPSKKRGETERKETSGLARGSPPSDKSRGDKEWQGSEGEEGDRERRGGDKAETETGSVMSGGQRVKSTEAEEGVERDEKSEGREMEDRGEEDDVGCQTPTVSASLRARLRRRYSAKFAAVIERVLTLLRDASSSSSSTPQASPSPSKILIFSEWPAALDLLQVALRRSGVVSLKYLGGHSQADRTTLWYFRNDPHARVLLCSLLRAGRGLTLTEATHVVFLEVPLNHAEEEQAIGRVYRMAQKRQTHVWRFIVKDSVEERIVQMRQKPRDGLSERLATAAAVKEDGDVREEGEEREDAQDASTMDSASNTLLRLGQRLTARDVAVLLGVSDPSSSSPSSSSFASSSSSSSSDVTVAASGESLRGKEGKVETSFFPGRVDAEERRAGADAASQSSRCLTPSEAAGQTAVR</sequence>
<dbReference type="PROSITE" id="PS51194">
    <property type="entry name" value="HELICASE_CTER"/>
    <property type="match status" value="1"/>
</dbReference>
<feature type="region of interest" description="Disordered" evidence="2">
    <location>
        <begin position="500"/>
        <end position="557"/>
    </location>
</feature>
<dbReference type="PANTHER" id="PTHR45865:SF1">
    <property type="entry name" value="E3 UBIQUITIN-PROTEIN LIGASE SHPRH"/>
    <property type="match status" value="1"/>
</dbReference>
<feature type="compositionally biased region" description="Acidic residues" evidence="2">
    <location>
        <begin position="1384"/>
        <end position="1396"/>
    </location>
</feature>
<protein>
    <submittedName>
        <fullName evidence="4">SNF2 family N-terminal domain-containing protein</fullName>
    </submittedName>
</protein>
<feature type="compositionally biased region" description="Basic and acidic residues" evidence="2">
    <location>
        <begin position="1122"/>
        <end position="1131"/>
    </location>
</feature>
<feature type="compositionally biased region" description="Basic and acidic residues" evidence="2">
    <location>
        <begin position="1173"/>
        <end position="1183"/>
    </location>
</feature>
<name>A0A086KJE0_TOXGO</name>